<protein>
    <submittedName>
        <fullName evidence="1">Uncharacterized protein</fullName>
    </submittedName>
</protein>
<reference evidence="1 2" key="1">
    <citation type="journal article" date="2018" name="New Phytol.">
        <title>Comparative genomics and transcriptomics depict ericoid mycorrhizal fungi as versatile saprotrophs and plant mutualists.</title>
        <authorList>
            <person name="Martino E."/>
            <person name="Morin E."/>
            <person name="Grelet G.A."/>
            <person name="Kuo A."/>
            <person name="Kohler A."/>
            <person name="Daghino S."/>
            <person name="Barry K.W."/>
            <person name="Cichocki N."/>
            <person name="Clum A."/>
            <person name="Dockter R.B."/>
            <person name="Hainaut M."/>
            <person name="Kuo R.C."/>
            <person name="LaButti K."/>
            <person name="Lindahl B.D."/>
            <person name="Lindquist E.A."/>
            <person name="Lipzen A."/>
            <person name="Khouja H.R."/>
            <person name="Magnuson J."/>
            <person name="Murat C."/>
            <person name="Ohm R.A."/>
            <person name="Singer S.W."/>
            <person name="Spatafora J.W."/>
            <person name="Wang M."/>
            <person name="Veneault-Fourrey C."/>
            <person name="Henrissat B."/>
            <person name="Grigoriev I.V."/>
            <person name="Martin F.M."/>
            <person name="Perotto S."/>
        </authorList>
    </citation>
    <scope>NUCLEOTIDE SEQUENCE [LARGE SCALE GENOMIC DNA]</scope>
    <source>
        <strain evidence="1 2">ATCC 22711</strain>
    </source>
</reference>
<accession>A0A2T3BAV8</accession>
<name>A0A2T3BAV8_AMORE</name>
<sequence>MSTASFGVIESGPTVAGDALNCLFGMPYGCSLSATIVSAQDPALQAICVHSTCPIAPNVTCSSYTTAEKPSIAISSLIPSATANSSMPATISTTASIILGFSIAALATRFAAMLP</sequence>
<dbReference type="STRING" id="857342.A0A2T3BAV8"/>
<proteinExistence type="predicted"/>
<dbReference type="RefSeq" id="XP_024724066.1">
    <property type="nucleotide sequence ID" value="XM_024867319.1"/>
</dbReference>
<keyword evidence="2" id="KW-1185">Reference proteome</keyword>
<dbReference type="AlphaFoldDB" id="A0A2T3BAV8"/>
<gene>
    <name evidence="1" type="ORF">M430DRAFT_39549</name>
</gene>
<dbReference type="InParanoid" id="A0A2T3BAV8"/>
<dbReference type="Proteomes" id="UP000241818">
    <property type="component" value="Unassembled WGS sequence"/>
</dbReference>
<dbReference type="GeneID" id="36575400"/>
<evidence type="ECO:0000313" key="2">
    <source>
        <dbReference type="Proteomes" id="UP000241818"/>
    </source>
</evidence>
<dbReference type="EMBL" id="KZ679007">
    <property type="protein sequence ID" value="PSS25467.1"/>
    <property type="molecule type" value="Genomic_DNA"/>
</dbReference>
<organism evidence="1 2">
    <name type="scientific">Amorphotheca resinae ATCC 22711</name>
    <dbReference type="NCBI Taxonomy" id="857342"/>
    <lineage>
        <taxon>Eukaryota</taxon>
        <taxon>Fungi</taxon>
        <taxon>Dikarya</taxon>
        <taxon>Ascomycota</taxon>
        <taxon>Pezizomycotina</taxon>
        <taxon>Leotiomycetes</taxon>
        <taxon>Helotiales</taxon>
        <taxon>Amorphothecaceae</taxon>
        <taxon>Amorphotheca</taxon>
    </lineage>
</organism>
<dbReference type="OrthoDB" id="2110578at2759"/>
<evidence type="ECO:0000313" key="1">
    <source>
        <dbReference type="EMBL" id="PSS25467.1"/>
    </source>
</evidence>